<dbReference type="InterPro" id="IPR011041">
    <property type="entry name" value="Quinoprot_gluc/sorb_DH_b-prop"/>
</dbReference>
<dbReference type="Gene3D" id="2.120.10.30">
    <property type="entry name" value="TolB, C-terminal domain"/>
    <property type="match status" value="1"/>
</dbReference>
<keyword evidence="3" id="KW-1185">Reference proteome</keyword>
<organism evidence="2 3">
    <name type="scientific">Arenicella xantha</name>
    <dbReference type="NCBI Taxonomy" id="644221"/>
    <lineage>
        <taxon>Bacteria</taxon>
        <taxon>Pseudomonadati</taxon>
        <taxon>Pseudomonadota</taxon>
        <taxon>Gammaproteobacteria</taxon>
        <taxon>Arenicellales</taxon>
        <taxon>Arenicellaceae</taxon>
        <taxon>Arenicella</taxon>
    </lineage>
</organism>
<evidence type="ECO:0000313" key="2">
    <source>
        <dbReference type="EMBL" id="RBP50684.1"/>
    </source>
</evidence>
<dbReference type="PANTHER" id="PTHR19328:SF75">
    <property type="entry name" value="ALDOSE SUGAR DEHYDROGENASE YLII"/>
    <property type="match status" value="1"/>
</dbReference>
<comment type="caution">
    <text evidence="2">The sequence shown here is derived from an EMBL/GenBank/DDBJ whole genome shotgun (WGS) entry which is preliminary data.</text>
</comment>
<evidence type="ECO:0000259" key="1">
    <source>
        <dbReference type="Pfam" id="PF07995"/>
    </source>
</evidence>
<proteinExistence type="predicted"/>
<dbReference type="PANTHER" id="PTHR19328">
    <property type="entry name" value="HEDGEHOG-INTERACTING PROTEIN"/>
    <property type="match status" value="1"/>
</dbReference>
<sequence length="370" mass="40637">MQKIVIFFITYCFTAVVMAASNGLPFMVTPIASFDEPWAMTFLPDGRMLITEKPGRLLVVTQNGDVSRPVKNVPKVDYRGQGGLGDVVLHPDFKNNNLVYISYAEAGDNNTRGAAVLRATLELGDDGAAALTDSKVIWRQSAKVTGSGHYGHRIAFDANGFLFISSGERQKFDPSQDMKSNLGKILRLNDDGSIPSDNPFFDQGGITAQIWSLGHRNPLGLAFDAEGRLWNTEMGPLHGDELNLVKPAKNYGYPIVSNGDHYNGDEIPNHDTRPEFEAPKAYWVPSIAPSELIFYNGKVFPDWQGSAFIAGLKSAAIIRVEINGDTAKEVDRFDMGTRIRELEQGPDGAIWVLEDSKGGRLLKLTESTIQ</sequence>
<dbReference type="Proteomes" id="UP000253083">
    <property type="component" value="Unassembled WGS sequence"/>
</dbReference>
<evidence type="ECO:0000313" key="3">
    <source>
        <dbReference type="Proteomes" id="UP000253083"/>
    </source>
</evidence>
<accession>A0A395JM49</accession>
<gene>
    <name evidence="2" type="ORF">DFR28_10295</name>
</gene>
<dbReference type="AlphaFoldDB" id="A0A395JM49"/>
<dbReference type="SUPFAM" id="SSF50952">
    <property type="entry name" value="Soluble quinoprotein glucose dehydrogenase"/>
    <property type="match status" value="1"/>
</dbReference>
<name>A0A395JM49_9GAMM</name>
<dbReference type="InterPro" id="IPR011042">
    <property type="entry name" value="6-blade_b-propeller_TolB-like"/>
</dbReference>
<dbReference type="InParanoid" id="A0A395JM49"/>
<dbReference type="InterPro" id="IPR012938">
    <property type="entry name" value="Glc/Sorbosone_DH"/>
</dbReference>
<reference evidence="2 3" key="1">
    <citation type="submission" date="2018-06" db="EMBL/GenBank/DDBJ databases">
        <title>Genomic Encyclopedia of Type Strains, Phase IV (KMG-IV): sequencing the most valuable type-strain genomes for metagenomic binning, comparative biology and taxonomic classification.</title>
        <authorList>
            <person name="Goeker M."/>
        </authorList>
    </citation>
    <scope>NUCLEOTIDE SEQUENCE [LARGE SCALE GENOMIC DNA]</scope>
    <source>
        <strain evidence="2 3">DSM 24032</strain>
    </source>
</reference>
<dbReference type="EMBL" id="QNRT01000002">
    <property type="protein sequence ID" value="RBP50684.1"/>
    <property type="molecule type" value="Genomic_DNA"/>
</dbReference>
<dbReference type="FunCoup" id="A0A395JM49">
    <property type="interactions" value="72"/>
</dbReference>
<feature type="domain" description="Glucose/Sorbosone dehydrogenase" evidence="1">
    <location>
        <begin position="34"/>
        <end position="363"/>
    </location>
</feature>
<protein>
    <submittedName>
        <fullName evidence="2">Glucose/arabinose dehydrogenase</fullName>
    </submittedName>
</protein>
<dbReference type="Pfam" id="PF07995">
    <property type="entry name" value="GSDH"/>
    <property type="match status" value="1"/>
</dbReference>